<evidence type="ECO:0000313" key="7">
    <source>
        <dbReference type="EMBL" id="POR32065.1"/>
    </source>
</evidence>
<evidence type="ECO:0000256" key="4">
    <source>
        <dbReference type="PROSITE-ProRule" id="PRU10133"/>
    </source>
</evidence>
<keyword evidence="3" id="KW-0833">Ubl conjugation pathway</keyword>
<organism evidence="7 8">
    <name type="scientific">Tolypocladium paradoxum</name>
    <dbReference type="NCBI Taxonomy" id="94208"/>
    <lineage>
        <taxon>Eukaryota</taxon>
        <taxon>Fungi</taxon>
        <taxon>Dikarya</taxon>
        <taxon>Ascomycota</taxon>
        <taxon>Pezizomycotina</taxon>
        <taxon>Sordariomycetes</taxon>
        <taxon>Hypocreomycetidae</taxon>
        <taxon>Hypocreales</taxon>
        <taxon>Ophiocordycipitaceae</taxon>
        <taxon>Tolypocladium</taxon>
    </lineage>
</organism>
<dbReference type="SUPFAM" id="SSF50978">
    <property type="entry name" value="WD40 repeat-like"/>
    <property type="match status" value="2"/>
</dbReference>
<dbReference type="InterPro" id="IPR036322">
    <property type="entry name" value="WD40_repeat_dom_sf"/>
</dbReference>
<dbReference type="SMART" id="SM00212">
    <property type="entry name" value="UBCc"/>
    <property type="match status" value="1"/>
</dbReference>
<keyword evidence="2" id="KW-0677">Repeat</keyword>
<feature type="region of interest" description="Disordered" evidence="5">
    <location>
        <begin position="1"/>
        <end position="25"/>
    </location>
</feature>
<dbReference type="InterPro" id="IPR000608">
    <property type="entry name" value="UBC"/>
</dbReference>
<evidence type="ECO:0000313" key="8">
    <source>
        <dbReference type="Proteomes" id="UP000237481"/>
    </source>
</evidence>
<dbReference type="InterPro" id="IPR015943">
    <property type="entry name" value="WD40/YVTN_repeat-like_dom_sf"/>
</dbReference>
<dbReference type="PROSITE" id="PS00183">
    <property type="entry name" value="UBC_1"/>
    <property type="match status" value="1"/>
</dbReference>
<dbReference type="OrthoDB" id="406833at2759"/>
<feature type="active site" description="Glycyl thioester intermediate" evidence="4">
    <location>
        <position position="1645"/>
    </location>
</feature>
<dbReference type="GO" id="GO:0016740">
    <property type="term" value="F:transferase activity"/>
    <property type="evidence" value="ECO:0007669"/>
    <property type="project" value="UniProtKB-KW"/>
</dbReference>
<dbReference type="InterPro" id="IPR000073">
    <property type="entry name" value="AB_hydrolase_1"/>
</dbReference>
<accession>A0A2S4KPF3</accession>
<dbReference type="InterPro" id="IPR029058">
    <property type="entry name" value="AB_hydrolase_fold"/>
</dbReference>
<evidence type="ECO:0000256" key="2">
    <source>
        <dbReference type="ARBA" id="ARBA00022737"/>
    </source>
</evidence>
<dbReference type="Proteomes" id="UP000237481">
    <property type="component" value="Unassembled WGS sequence"/>
</dbReference>
<dbReference type="Gene3D" id="3.10.110.10">
    <property type="entry name" value="Ubiquitin Conjugating Enzyme"/>
    <property type="match status" value="1"/>
</dbReference>
<feature type="compositionally biased region" description="Polar residues" evidence="5">
    <location>
        <begin position="1"/>
        <end position="11"/>
    </location>
</feature>
<dbReference type="SUPFAM" id="SSF53474">
    <property type="entry name" value="alpha/beta-Hydrolases"/>
    <property type="match status" value="1"/>
</dbReference>
<feature type="domain" description="UBC core" evidence="6">
    <location>
        <begin position="1555"/>
        <end position="1706"/>
    </location>
</feature>
<dbReference type="Gene3D" id="3.40.50.300">
    <property type="entry name" value="P-loop containing nucleotide triphosphate hydrolases"/>
    <property type="match status" value="1"/>
</dbReference>
<dbReference type="STRING" id="94208.A0A2S4KPF3"/>
<evidence type="ECO:0000256" key="1">
    <source>
        <dbReference type="ARBA" id="ARBA00022679"/>
    </source>
</evidence>
<dbReference type="Pfam" id="PF12697">
    <property type="entry name" value="Abhydrolase_6"/>
    <property type="match status" value="1"/>
</dbReference>
<dbReference type="Gene3D" id="3.40.50.1820">
    <property type="entry name" value="alpha/beta hydrolase"/>
    <property type="match status" value="1"/>
</dbReference>
<keyword evidence="1" id="KW-0808">Transferase</keyword>
<gene>
    <name evidence="7" type="ORF">TPAR_07738</name>
</gene>
<keyword evidence="8" id="KW-1185">Reference proteome</keyword>
<dbReference type="SUPFAM" id="SSF54495">
    <property type="entry name" value="UBC-like"/>
    <property type="match status" value="1"/>
</dbReference>
<dbReference type="PANTHER" id="PTHR10039:SF16">
    <property type="entry name" value="GPI INOSITOL-DEACYLASE"/>
    <property type="match status" value="1"/>
</dbReference>
<name>A0A2S4KPF3_9HYPO</name>
<dbReference type="PROSITE" id="PS50127">
    <property type="entry name" value="UBC_2"/>
    <property type="match status" value="1"/>
</dbReference>
<evidence type="ECO:0000256" key="5">
    <source>
        <dbReference type="SAM" id="MobiDB-lite"/>
    </source>
</evidence>
<dbReference type="PANTHER" id="PTHR10039">
    <property type="entry name" value="AMELOGENIN"/>
    <property type="match status" value="1"/>
</dbReference>
<evidence type="ECO:0000256" key="3">
    <source>
        <dbReference type="ARBA" id="ARBA00022786"/>
    </source>
</evidence>
<protein>
    <recommendedName>
        <fullName evidence="6">UBC core domain-containing protein</fullName>
    </recommendedName>
</protein>
<dbReference type="InterPro" id="IPR023313">
    <property type="entry name" value="UBQ-conjugating_AS"/>
</dbReference>
<dbReference type="Gene3D" id="2.130.10.10">
    <property type="entry name" value="YVTN repeat-like/Quinoprotein amine dehydrogenase"/>
    <property type="match status" value="2"/>
</dbReference>
<dbReference type="Pfam" id="PF22939">
    <property type="entry name" value="WHD_GPIID"/>
    <property type="match status" value="1"/>
</dbReference>
<reference evidence="7 8" key="1">
    <citation type="submission" date="2018-01" db="EMBL/GenBank/DDBJ databases">
        <title>Harnessing the power of phylogenomics to disentangle the directionality and signatures of interkingdom host jumping in the parasitic fungal genus Tolypocladium.</title>
        <authorList>
            <person name="Quandt C.A."/>
            <person name="Patterson W."/>
            <person name="Spatafora J.W."/>
        </authorList>
    </citation>
    <scope>NUCLEOTIDE SEQUENCE [LARGE SCALE GENOMIC DNA]</scope>
    <source>
        <strain evidence="7 8">NRBC 100945</strain>
    </source>
</reference>
<dbReference type="SUPFAM" id="SSF52540">
    <property type="entry name" value="P-loop containing nucleoside triphosphate hydrolases"/>
    <property type="match status" value="1"/>
</dbReference>
<dbReference type="EMBL" id="PKSG01000918">
    <property type="protein sequence ID" value="POR32065.1"/>
    <property type="molecule type" value="Genomic_DNA"/>
</dbReference>
<evidence type="ECO:0000259" key="6">
    <source>
        <dbReference type="PROSITE" id="PS50127"/>
    </source>
</evidence>
<proteinExistence type="predicted"/>
<dbReference type="InterPro" id="IPR054471">
    <property type="entry name" value="GPIID_WHD"/>
</dbReference>
<dbReference type="InterPro" id="IPR056884">
    <property type="entry name" value="NPHP3-like_N"/>
</dbReference>
<comment type="caution">
    <text evidence="7">The sequence shown here is derived from an EMBL/GenBank/DDBJ whole genome shotgun (WGS) entry which is preliminary data.</text>
</comment>
<dbReference type="InterPro" id="IPR016135">
    <property type="entry name" value="UBQ-conjugating_enzyme/RWD"/>
</dbReference>
<dbReference type="Pfam" id="PF24883">
    <property type="entry name" value="NPHP3_N"/>
    <property type="match status" value="1"/>
</dbReference>
<dbReference type="CDD" id="cd23808">
    <property type="entry name" value="UBCc_UBE2W"/>
    <property type="match status" value="1"/>
</dbReference>
<sequence>MDGLLVTSTGGSRNGPESPRLPATTTTTIRINPQSLRSNSAIPADTRLLSRFRPTLFSKRETIHESSEEKRAKKGLLGLNTLHDPGDRVLVDIIFIHGLAGGSRKTWTDSSNPSSFWPQSWLPVDPDFHQARFHSYGYDAEWRDRTKGFMDIHDFSQSLLKEMENNKSIWQSNSRIILVGHSMGGCVAKKTYVLARQSPSHEQLAARFHSFFFLATPHRGSNLAKVIRNWMQLTGAPKPYLKDLSANSDALTEANLSFQPYARDLHIWSFFETRPMSDIPEVLVVDKFSAVLGYSNEEVSPMDADHRRICKFKNQDDPNYRKVRNALCRAVDLIRANVGTAPVTASRRRLEAYLNVDDSFRDDASALQDKKLPGSCQWFTDCHTFADWATSAPAPQSRPICWLMGRPGSGKSIISGHVVEHLTRRQEMCSYYFFKQGKAGSAGLVSLLTNLVYQMALQDVAVEQRVLQLQKSSVTWEGRDERTVFRKLFVDGIFQAESTSTHFWIIDGLDECSEFLNLFRFISQLPDGIRVLITSRNTPEIDRGILSLESRVQTHQLSIADTELDMRNVIHAALARLPLTETARLGSTIFSRASGSFLWVDLVLRELQSAFTEEDIEEILNDIPDGLNEIYARILRTIEAQKRRARLAKCILSWVVLAVRPLTVYELRHAVQLDLDQTPQKMEAVLSAVCGQLVTVDSSGRVQMIHETAREFLVRDGLVSTLAICYRNGHSHLAQLCISHLSTTFQHLHGTSLPGSPPVGNLQSYAAAAFAQHLQRSESRDEELFAALLSFLDGKALFWIEFVAEAGVLSVILQTAMDLQSYLAHQTQHNSPAATERLKSWIVDLSRVALTFRRQLQTRPSVIHDLIPPLCPSTSAIAQNFNTGRQMFFGLRDATWGDLLMRFHDDLEVRVVCFGESHFAVGINGKGVFMYDATFFHCITEILRIGGVYQLEFGCEDRYLAAFGSRCVSIWNPKSGAMLHQFSDFEARITAGCLAGSVVLVALKDGTIVSSDLKTNISTSYRWMPDPASDEAISLPNRVPLDVIFSNPSQGLVAVCFFTQDVYIFSVDGPQLKGICVPPMKGIVRAMSFNPDPQKHYLAVSYTHDILAAFDLRTMSLIHLEKGVDAPALAWSADGRYLIVGTESFGHSIGVYELGGDLNPTLNLVYLVQYPHRAISAIAAGRTGLKFVSAHETECQVWEPSIHSIHRQDQRNTKAQEGGLNRISSLFQDPDKTRRLAHKPRGDISAMALSPDGQTVLCGNEYGDVLAFSASDGSELGIVYSHPSLQVINTLALVERPEMDLIIATDYTDHFVIAEADRSTSRWTRAKILHREPIRRDTEQILVSPSKDRFLVHNMVVTEVFELPSGNVINKRRVPQWRATVNTVSNCAANESVFMLFSDDEVHLYSWSDFEPAQGCPLKVVRDGHFDAAFTTGVVQHCNGRLFVEHRIGWQERQTTCWEASQLNCSGDPTTIMPHHSLQPLNGVFKVPILVSGSTLVFVDVYSWVCTLNLDTFARTKEAKRHFFLIREWVTLFATVDGALTPNNDLVIVNKQGIIVVKGWLESFETIDQHGLPPGIELVDGDNLREWFLDIRVLDSNPIYQGQTYRLRFQFPEAYPIEPPEVTFDEKPNRPIPLHPHIYSNGIICLDLLGSQGWSPVQSAESVCMSIQSMLTSNSVKERPHGDAEFVMLNKRRPRDIQFVYHDDTV</sequence>
<dbReference type="InterPro" id="IPR027417">
    <property type="entry name" value="P-loop_NTPase"/>
</dbReference>
<dbReference type="Pfam" id="PF00179">
    <property type="entry name" value="UQ_con"/>
    <property type="match status" value="1"/>
</dbReference>